<sequence length="197" mass="22333">MATAITYTEDEPTCPICIGLFNVPRQLPCAHTFCQSCLQSYISSKTIEHEEKRCIKCPVCRITAWYVKQNKSASEWVSIFPVDTVIQSMLPTKLKLDRVCDACNAEGSSVTATGLCAVCEEAMCDDCLNFHRKHKISKAHYILTMEEFMNNPQNVMKFAKGFTCFDRDNDLIFYCNNHKIACCGICYFESHKTCSDV</sequence>
<evidence type="ECO:0000313" key="7">
    <source>
        <dbReference type="Proteomes" id="UP001634394"/>
    </source>
</evidence>
<evidence type="ECO:0000256" key="1">
    <source>
        <dbReference type="ARBA" id="ARBA00022723"/>
    </source>
</evidence>
<reference evidence="6 7" key="1">
    <citation type="submission" date="2024-11" db="EMBL/GenBank/DDBJ databases">
        <title>Chromosome-level genome assembly of the freshwater bivalve Anodonta woodiana.</title>
        <authorList>
            <person name="Chen X."/>
        </authorList>
    </citation>
    <scope>NUCLEOTIDE SEQUENCE [LARGE SCALE GENOMIC DNA]</scope>
    <source>
        <strain evidence="6">MN2024</strain>
        <tissue evidence="6">Gills</tissue>
    </source>
</reference>
<dbReference type="InterPro" id="IPR047153">
    <property type="entry name" value="TRIM45/56/19-like"/>
</dbReference>
<dbReference type="InterPro" id="IPR013083">
    <property type="entry name" value="Znf_RING/FYVE/PHD"/>
</dbReference>
<accession>A0ABD3XRE5</accession>
<evidence type="ECO:0000313" key="6">
    <source>
        <dbReference type="EMBL" id="KAL3888176.1"/>
    </source>
</evidence>
<dbReference type="PROSITE" id="PS50089">
    <property type="entry name" value="ZF_RING_2"/>
    <property type="match status" value="1"/>
</dbReference>
<keyword evidence="7" id="KW-1185">Reference proteome</keyword>
<organism evidence="6 7">
    <name type="scientific">Sinanodonta woodiana</name>
    <name type="common">Chinese pond mussel</name>
    <name type="synonym">Anodonta woodiana</name>
    <dbReference type="NCBI Taxonomy" id="1069815"/>
    <lineage>
        <taxon>Eukaryota</taxon>
        <taxon>Metazoa</taxon>
        <taxon>Spiralia</taxon>
        <taxon>Lophotrochozoa</taxon>
        <taxon>Mollusca</taxon>
        <taxon>Bivalvia</taxon>
        <taxon>Autobranchia</taxon>
        <taxon>Heteroconchia</taxon>
        <taxon>Palaeoheterodonta</taxon>
        <taxon>Unionida</taxon>
        <taxon>Unionoidea</taxon>
        <taxon>Unionidae</taxon>
        <taxon>Unioninae</taxon>
        <taxon>Sinanodonta</taxon>
    </lineage>
</organism>
<comment type="caution">
    <text evidence="6">The sequence shown here is derived from an EMBL/GenBank/DDBJ whole genome shotgun (WGS) entry which is preliminary data.</text>
</comment>
<evidence type="ECO:0000256" key="4">
    <source>
        <dbReference type="PROSITE-ProRule" id="PRU00175"/>
    </source>
</evidence>
<name>A0ABD3XRE5_SINWO</name>
<feature type="domain" description="RING-type" evidence="5">
    <location>
        <begin position="14"/>
        <end position="61"/>
    </location>
</feature>
<dbReference type="AlphaFoldDB" id="A0ABD3XRE5"/>
<dbReference type="InterPro" id="IPR017907">
    <property type="entry name" value="Znf_RING_CS"/>
</dbReference>
<dbReference type="GO" id="GO:0008270">
    <property type="term" value="F:zinc ion binding"/>
    <property type="evidence" value="ECO:0007669"/>
    <property type="project" value="UniProtKB-KW"/>
</dbReference>
<dbReference type="InterPro" id="IPR027370">
    <property type="entry name" value="Znf-RING_euk"/>
</dbReference>
<dbReference type="SMART" id="SM00184">
    <property type="entry name" value="RING"/>
    <property type="match status" value="1"/>
</dbReference>
<keyword evidence="1" id="KW-0479">Metal-binding</keyword>
<dbReference type="Gene3D" id="3.30.40.10">
    <property type="entry name" value="Zinc/RING finger domain, C3HC4 (zinc finger)"/>
    <property type="match status" value="1"/>
</dbReference>
<evidence type="ECO:0000256" key="3">
    <source>
        <dbReference type="ARBA" id="ARBA00022833"/>
    </source>
</evidence>
<evidence type="ECO:0000256" key="2">
    <source>
        <dbReference type="ARBA" id="ARBA00022771"/>
    </source>
</evidence>
<dbReference type="InterPro" id="IPR001841">
    <property type="entry name" value="Znf_RING"/>
</dbReference>
<dbReference type="SUPFAM" id="SSF57850">
    <property type="entry name" value="RING/U-box"/>
    <property type="match status" value="1"/>
</dbReference>
<gene>
    <name evidence="6" type="ORF">ACJMK2_000555</name>
</gene>
<dbReference type="Pfam" id="PF13445">
    <property type="entry name" value="zf-RING_UBOX"/>
    <property type="match status" value="1"/>
</dbReference>
<keyword evidence="2 4" id="KW-0863">Zinc-finger</keyword>
<dbReference type="EMBL" id="JBJQND010000001">
    <property type="protein sequence ID" value="KAL3888176.1"/>
    <property type="molecule type" value="Genomic_DNA"/>
</dbReference>
<dbReference type="Proteomes" id="UP001634394">
    <property type="component" value="Unassembled WGS sequence"/>
</dbReference>
<dbReference type="PANTHER" id="PTHR25462">
    <property type="entry name" value="BONUS, ISOFORM C-RELATED"/>
    <property type="match status" value="1"/>
</dbReference>
<proteinExistence type="predicted"/>
<evidence type="ECO:0000259" key="5">
    <source>
        <dbReference type="PROSITE" id="PS50089"/>
    </source>
</evidence>
<protein>
    <recommendedName>
        <fullName evidence="5">RING-type domain-containing protein</fullName>
    </recommendedName>
</protein>
<dbReference type="Gene3D" id="3.30.160.60">
    <property type="entry name" value="Classic Zinc Finger"/>
    <property type="match status" value="1"/>
</dbReference>
<keyword evidence="3" id="KW-0862">Zinc</keyword>
<dbReference type="PANTHER" id="PTHR25462:SF296">
    <property type="entry name" value="MEIOTIC P26, ISOFORM F"/>
    <property type="match status" value="1"/>
</dbReference>
<dbReference type="PROSITE" id="PS00518">
    <property type="entry name" value="ZF_RING_1"/>
    <property type="match status" value="1"/>
</dbReference>